<accession>A0A1M7TER1</accession>
<protein>
    <submittedName>
        <fullName evidence="1">Uncharacterized protein</fullName>
    </submittedName>
</protein>
<evidence type="ECO:0000313" key="1">
    <source>
        <dbReference type="EMBL" id="SHN69186.1"/>
    </source>
</evidence>
<keyword evidence="2" id="KW-1185">Reference proteome</keyword>
<dbReference type="RefSeq" id="WP_072817338.1">
    <property type="nucleotide sequence ID" value="NZ_LT670849.1"/>
</dbReference>
<reference evidence="2" key="1">
    <citation type="submission" date="2016-11" db="EMBL/GenBank/DDBJ databases">
        <authorList>
            <person name="Varghese N."/>
            <person name="Submissions S."/>
        </authorList>
    </citation>
    <scope>NUCLEOTIDE SEQUENCE [LARGE SCALE GENOMIC DNA]</scope>
    <source>
        <strain evidence="2">GAS401</strain>
    </source>
</reference>
<dbReference type="Proteomes" id="UP000184096">
    <property type="component" value="Chromosome I"/>
</dbReference>
<organism evidence="1 2">
    <name type="scientific">Bradyrhizobium erythrophlei</name>
    <dbReference type="NCBI Taxonomy" id="1437360"/>
    <lineage>
        <taxon>Bacteria</taxon>
        <taxon>Pseudomonadati</taxon>
        <taxon>Pseudomonadota</taxon>
        <taxon>Alphaproteobacteria</taxon>
        <taxon>Hyphomicrobiales</taxon>
        <taxon>Nitrobacteraceae</taxon>
        <taxon>Bradyrhizobium</taxon>
    </lineage>
</organism>
<dbReference type="OrthoDB" id="7510934at2"/>
<proteinExistence type="predicted"/>
<dbReference type="EMBL" id="LT670849">
    <property type="protein sequence ID" value="SHN69186.1"/>
    <property type="molecule type" value="Genomic_DNA"/>
</dbReference>
<name>A0A1M7TER1_9BRAD</name>
<sequence length="124" mass="14503">MAKATSTSTICESHLHVQTDLAELREAGVRPLFHFFCFLVSLDEELRARDRSTLPIYTHRDRNDRVWFRVDRGPRIAMPSDPTSPEFDRAYHAALVDAGEQHDLDDWSELRRFHAEQKRARIRA</sequence>
<evidence type="ECO:0000313" key="2">
    <source>
        <dbReference type="Proteomes" id="UP000184096"/>
    </source>
</evidence>
<dbReference type="AlphaFoldDB" id="A0A1M7TER1"/>
<gene>
    <name evidence="1" type="ORF">SAMN05444170_1509</name>
</gene>